<dbReference type="Gene3D" id="1.20.1330.10">
    <property type="entry name" value="f41 fragment of flagellin, N-terminal domain"/>
    <property type="match status" value="2"/>
</dbReference>
<keyword evidence="4" id="KW-0964">Secreted</keyword>
<accession>A0A1R4B039</accession>
<keyword evidence="8" id="KW-1185">Reference proteome</keyword>
<feature type="domain" description="Flagellin N-terminal" evidence="6">
    <location>
        <begin position="5"/>
        <end position="142"/>
    </location>
</feature>
<dbReference type="NCBIfam" id="TIGR02550">
    <property type="entry name" value="flagell_flgL"/>
    <property type="match status" value="1"/>
</dbReference>
<protein>
    <submittedName>
        <fullName evidence="7">Flagellar hook-associated protein 3</fullName>
    </submittedName>
</protein>
<dbReference type="GO" id="GO:0005198">
    <property type="term" value="F:structural molecule activity"/>
    <property type="evidence" value="ECO:0007669"/>
    <property type="project" value="InterPro"/>
</dbReference>
<sequence>MINRISSFHNYQAVQNDLRRQETKVHHNQEQLASGKKLLTPADNPLATHYIQNVSQQEEQLHQYIDAITLVRNRLSHQEVLVSNAEEFSDDATRNVMEMINGALSPQDRDAHARELQEMEKNLMHLANSQDESGNYVFAGTKPKTQPFFRDNNGNVTYSGDGYQRKMRISNSLEMPFNSPGDELFMKIDNPFGDFEPKYQLQSGSELLLDTARNSQSDDDSTYKVSFVGLPGGQFGYQLEQNDSVVKTGEFNPKEGINYQDGDNTLNIKFKGQIKAGDQVTLEPRSTFSLFDSFQDAIKYSKGSVSDASSTAELQRASEELHEGFLHLTKARTDIGARLNTLDIQEDQHQDFKISLAKSKSEFEDLDYSDAVIEFNENSRALEASQKAFGKTKDLTLFNYI</sequence>
<keyword evidence="7" id="KW-0966">Cell projection</keyword>
<reference evidence="7 8" key="1">
    <citation type="submission" date="2017-02" db="EMBL/GenBank/DDBJ databases">
        <authorList>
            <person name="Peterson S.W."/>
        </authorList>
    </citation>
    <scope>NUCLEOTIDE SEQUENCE [LARGE SCALE GENOMIC DNA]</scope>
    <source>
        <strain evidence="7 8">CECT 9027</strain>
    </source>
</reference>
<evidence type="ECO:0000256" key="1">
    <source>
        <dbReference type="ARBA" id="ARBA00004365"/>
    </source>
</evidence>
<dbReference type="Pfam" id="PF00669">
    <property type="entry name" value="Flagellin_N"/>
    <property type="match status" value="1"/>
</dbReference>
<dbReference type="PANTHER" id="PTHR42792:SF1">
    <property type="entry name" value="FLAGELLAR HOOK-ASSOCIATED PROTEIN 3"/>
    <property type="match status" value="1"/>
</dbReference>
<proteinExistence type="inferred from homology"/>
<dbReference type="Proteomes" id="UP000189475">
    <property type="component" value="Unassembled WGS sequence"/>
</dbReference>
<evidence type="ECO:0000256" key="4">
    <source>
        <dbReference type="ARBA" id="ARBA00022525"/>
    </source>
</evidence>
<dbReference type="RefSeq" id="WP_077311460.1">
    <property type="nucleotide sequence ID" value="NZ_AP024887.1"/>
</dbReference>
<gene>
    <name evidence="7" type="primary">flgL</name>
    <name evidence="7" type="ORF">VPAL9027_00210</name>
</gene>
<keyword evidence="7" id="KW-0282">Flagellum</keyword>
<keyword evidence="7" id="KW-0969">Cilium</keyword>
<evidence type="ECO:0000313" key="8">
    <source>
        <dbReference type="Proteomes" id="UP000189475"/>
    </source>
</evidence>
<dbReference type="AlphaFoldDB" id="A0A1R4B039"/>
<dbReference type="InterPro" id="IPR013384">
    <property type="entry name" value="Flagell_FlgL"/>
</dbReference>
<dbReference type="SUPFAM" id="SSF64518">
    <property type="entry name" value="Phase 1 flagellin"/>
    <property type="match status" value="1"/>
</dbReference>
<dbReference type="GO" id="GO:0005576">
    <property type="term" value="C:extracellular region"/>
    <property type="evidence" value="ECO:0007669"/>
    <property type="project" value="UniProtKB-SubCell"/>
</dbReference>
<dbReference type="OrthoDB" id="9768249at2"/>
<dbReference type="STRING" id="1918946.VPAL9027_00210"/>
<dbReference type="GO" id="GO:0009424">
    <property type="term" value="C:bacterial-type flagellum hook"/>
    <property type="evidence" value="ECO:0007669"/>
    <property type="project" value="InterPro"/>
</dbReference>
<organism evidence="7 8">
    <name type="scientific">Vibrio palustris</name>
    <dbReference type="NCBI Taxonomy" id="1918946"/>
    <lineage>
        <taxon>Bacteria</taxon>
        <taxon>Pseudomonadati</taxon>
        <taxon>Pseudomonadota</taxon>
        <taxon>Gammaproteobacteria</taxon>
        <taxon>Vibrionales</taxon>
        <taxon>Vibrionaceae</taxon>
        <taxon>Vibrio</taxon>
    </lineage>
</organism>
<dbReference type="EMBL" id="FUFT01000001">
    <property type="protein sequence ID" value="SJL82296.1"/>
    <property type="molecule type" value="Genomic_DNA"/>
</dbReference>
<evidence type="ECO:0000313" key="7">
    <source>
        <dbReference type="EMBL" id="SJL82296.1"/>
    </source>
</evidence>
<keyword evidence="5" id="KW-0975">Bacterial flagellum</keyword>
<evidence type="ECO:0000256" key="3">
    <source>
        <dbReference type="ARBA" id="ARBA00005709"/>
    </source>
</evidence>
<dbReference type="InterPro" id="IPR001492">
    <property type="entry name" value="Flagellin"/>
</dbReference>
<dbReference type="GO" id="GO:0071973">
    <property type="term" value="P:bacterial-type flagellum-dependent cell motility"/>
    <property type="evidence" value="ECO:0007669"/>
    <property type="project" value="InterPro"/>
</dbReference>
<comment type="subcellular location">
    <subcellularLocation>
        <location evidence="1">Bacterial flagellum</location>
    </subcellularLocation>
    <subcellularLocation>
        <location evidence="2">Secreted</location>
    </subcellularLocation>
</comment>
<evidence type="ECO:0000256" key="5">
    <source>
        <dbReference type="ARBA" id="ARBA00023143"/>
    </source>
</evidence>
<evidence type="ECO:0000256" key="2">
    <source>
        <dbReference type="ARBA" id="ARBA00004613"/>
    </source>
</evidence>
<comment type="similarity">
    <text evidence="3">Belongs to the bacterial flagellin family.</text>
</comment>
<evidence type="ECO:0000259" key="6">
    <source>
        <dbReference type="Pfam" id="PF00669"/>
    </source>
</evidence>
<dbReference type="PANTHER" id="PTHR42792">
    <property type="entry name" value="FLAGELLIN"/>
    <property type="match status" value="1"/>
</dbReference>
<dbReference type="InterPro" id="IPR001029">
    <property type="entry name" value="Flagellin_N"/>
</dbReference>
<name>A0A1R4B039_9VIBR</name>